<evidence type="ECO:0000256" key="8">
    <source>
        <dbReference type="PIRSR" id="PIRSR609451-50"/>
    </source>
</evidence>
<feature type="chain" id="PRO_5022172504" evidence="9">
    <location>
        <begin position="25"/>
        <end position="383"/>
    </location>
</feature>
<evidence type="ECO:0000256" key="2">
    <source>
        <dbReference type="ARBA" id="ARBA00010548"/>
    </source>
</evidence>
<evidence type="ECO:0000256" key="3">
    <source>
        <dbReference type="ARBA" id="ARBA00022448"/>
    </source>
</evidence>
<evidence type="ECO:0000256" key="5">
    <source>
        <dbReference type="ARBA" id="ARBA00022764"/>
    </source>
</evidence>
<gene>
    <name evidence="10" type="ORF">FHP89_01660</name>
</gene>
<keyword evidence="5" id="KW-0574">Periplasm</keyword>
<comment type="subcellular location">
    <subcellularLocation>
        <location evidence="1">Periplasm</location>
    </subcellularLocation>
</comment>
<dbReference type="Pfam" id="PF06433">
    <property type="entry name" value="Me-amine-dh_H"/>
    <property type="match status" value="1"/>
</dbReference>
<evidence type="ECO:0000256" key="9">
    <source>
        <dbReference type="SAM" id="SignalP"/>
    </source>
</evidence>
<keyword evidence="3" id="KW-0813">Transport</keyword>
<name>A0A558CM33_9RHOO</name>
<dbReference type="InterPro" id="IPR015943">
    <property type="entry name" value="WD40/YVTN_repeat-like_dom_sf"/>
</dbReference>
<dbReference type="GO" id="GO:0042597">
    <property type="term" value="C:periplasmic space"/>
    <property type="evidence" value="ECO:0007669"/>
    <property type="project" value="UniProtKB-SubCell"/>
</dbReference>
<comment type="similarity">
    <text evidence="2">Belongs to the aromatic amine dehydrogenase heavy chain family.</text>
</comment>
<dbReference type="InterPro" id="IPR009451">
    <property type="entry name" value="Metamine_DH_Hvc"/>
</dbReference>
<evidence type="ECO:0000313" key="10">
    <source>
        <dbReference type="EMBL" id="TVO79484.1"/>
    </source>
</evidence>
<dbReference type="Gene3D" id="2.130.10.10">
    <property type="entry name" value="YVTN repeat-like/Quinoprotein amine dehydrogenase"/>
    <property type="match status" value="1"/>
</dbReference>
<protein>
    <submittedName>
        <fullName evidence="10">Amine dehydrogenase</fullName>
    </submittedName>
</protein>
<dbReference type="EMBL" id="VMNI01000002">
    <property type="protein sequence ID" value="TVO79484.1"/>
    <property type="molecule type" value="Genomic_DNA"/>
</dbReference>
<keyword evidence="7" id="KW-0560">Oxidoreductase</keyword>
<keyword evidence="4 9" id="KW-0732">Signal</keyword>
<accession>A0A558CM33</accession>
<organism evidence="10 11">
    <name type="scientific">Denitromonas halophila</name>
    <dbReference type="NCBI Taxonomy" id="1629404"/>
    <lineage>
        <taxon>Bacteria</taxon>
        <taxon>Pseudomonadati</taxon>
        <taxon>Pseudomonadota</taxon>
        <taxon>Betaproteobacteria</taxon>
        <taxon>Rhodocyclales</taxon>
        <taxon>Zoogloeaceae</taxon>
        <taxon>Denitromonas</taxon>
    </lineage>
</organism>
<dbReference type="Proteomes" id="UP000318349">
    <property type="component" value="Unassembled WGS sequence"/>
</dbReference>
<evidence type="ECO:0000313" key="11">
    <source>
        <dbReference type="Proteomes" id="UP000318349"/>
    </source>
</evidence>
<dbReference type="AlphaFoldDB" id="A0A558CM33"/>
<evidence type="ECO:0000256" key="4">
    <source>
        <dbReference type="ARBA" id="ARBA00022729"/>
    </source>
</evidence>
<feature type="disulfide bond" evidence="8">
    <location>
        <begin position="178"/>
        <end position="195"/>
    </location>
</feature>
<evidence type="ECO:0000256" key="6">
    <source>
        <dbReference type="ARBA" id="ARBA00022982"/>
    </source>
</evidence>
<evidence type="ECO:0000256" key="1">
    <source>
        <dbReference type="ARBA" id="ARBA00004418"/>
    </source>
</evidence>
<dbReference type="GO" id="GO:0030058">
    <property type="term" value="F:aliphatic amine dehydrogenase activity"/>
    <property type="evidence" value="ECO:0007669"/>
    <property type="project" value="InterPro"/>
</dbReference>
<dbReference type="InterPro" id="IPR011044">
    <property type="entry name" value="Quino_amine_DH_bsu"/>
</dbReference>
<keyword evidence="6" id="KW-0249">Electron transport</keyword>
<evidence type="ECO:0000256" key="7">
    <source>
        <dbReference type="ARBA" id="ARBA00023002"/>
    </source>
</evidence>
<sequence>MVRHTLSGLGLSLLLALSSTAAVAEIAPEIISVKPLAPANPYRIYLSDVSIDHIVDGRLHVIDGERNAYLGMIATGFAGQSILSPDRKTIYVATTYYSRLNHGERTDVVDIHDTETLAKTGEIVIPPRHAQALNYKGIIRPSSDGRWLYVQNATPATSVTIVDLQAGKPVAEVATPGCWIVLPAQTVPTRFSTVCGDGTLLTISLDAEGRPTTQKRSEKFFDADRDPIFIHGEQDGDTYRFVSYLGDVYTAHLGGEEARFDAPWPLVSAAERKAGWRPGGYQVIAQHNESGRLFVGMHAGGKDGSHKWPAKEIWAFDLAAKKRVAKAPGSDAIAIGVSRGAAPKLFAYDGVKGGIATYDADGKLKLSGRMEGVGETPTLMELQ</sequence>
<keyword evidence="8" id="KW-1015">Disulfide bond</keyword>
<proteinExistence type="inferred from homology"/>
<comment type="caution">
    <text evidence="10">The sequence shown here is derived from an EMBL/GenBank/DDBJ whole genome shotgun (WGS) entry which is preliminary data.</text>
</comment>
<feature type="signal peptide" evidence="9">
    <location>
        <begin position="1"/>
        <end position="24"/>
    </location>
</feature>
<dbReference type="SUPFAM" id="SSF50969">
    <property type="entry name" value="YVTN repeat-like/Quinoprotein amine dehydrogenase"/>
    <property type="match status" value="1"/>
</dbReference>
<reference evidence="10 11" key="1">
    <citation type="submission" date="2019-07" db="EMBL/GenBank/DDBJ databases">
        <title>The pathways for chlorine oxyanion respiration interact through the shared metabolite chlorate.</title>
        <authorList>
            <person name="Barnum T.P."/>
            <person name="Cheng Y."/>
            <person name="Hill K.A."/>
            <person name="Lucas L.N."/>
            <person name="Carlson H.K."/>
            <person name="Coates J.D."/>
        </authorList>
    </citation>
    <scope>NUCLEOTIDE SEQUENCE [LARGE SCALE GENOMIC DNA]</scope>
    <source>
        <strain evidence="10 11">SFB-1</strain>
    </source>
</reference>